<accession>A0A1F6MAZ2</accession>
<dbReference type="PROSITE" id="PS51257">
    <property type="entry name" value="PROKAR_LIPOPROTEIN"/>
    <property type="match status" value="1"/>
</dbReference>
<proteinExistence type="predicted"/>
<keyword evidence="1" id="KW-0472">Membrane</keyword>
<feature type="transmembrane region" description="Helical" evidence="1">
    <location>
        <begin position="56"/>
        <end position="77"/>
    </location>
</feature>
<reference evidence="2 3" key="1">
    <citation type="journal article" date="2016" name="Nat. Commun.">
        <title>Thousands of microbial genomes shed light on interconnected biogeochemical processes in an aquifer system.</title>
        <authorList>
            <person name="Anantharaman K."/>
            <person name="Brown C.T."/>
            <person name="Hug L.A."/>
            <person name="Sharon I."/>
            <person name="Castelle C.J."/>
            <person name="Probst A.J."/>
            <person name="Thomas B.C."/>
            <person name="Singh A."/>
            <person name="Wilkins M.J."/>
            <person name="Karaoz U."/>
            <person name="Brodie E.L."/>
            <person name="Williams K.H."/>
            <person name="Hubbard S.S."/>
            <person name="Banfield J.F."/>
        </authorList>
    </citation>
    <scope>NUCLEOTIDE SEQUENCE [LARGE SCALE GENOMIC DNA]</scope>
</reference>
<evidence type="ECO:0000313" key="3">
    <source>
        <dbReference type="Proteomes" id="UP000176413"/>
    </source>
</evidence>
<dbReference type="EMBL" id="MFQA01000028">
    <property type="protein sequence ID" value="OGH68827.1"/>
    <property type="molecule type" value="Genomic_DNA"/>
</dbReference>
<dbReference type="Proteomes" id="UP000176413">
    <property type="component" value="Unassembled WGS sequence"/>
</dbReference>
<comment type="caution">
    <text evidence="2">The sequence shown here is derived from an EMBL/GenBank/DDBJ whole genome shotgun (WGS) entry which is preliminary data.</text>
</comment>
<name>A0A1F6MAZ2_9BACT</name>
<protein>
    <submittedName>
        <fullName evidence="2">Uncharacterized protein</fullName>
    </submittedName>
</protein>
<keyword evidence="1" id="KW-1133">Transmembrane helix</keyword>
<keyword evidence="1" id="KW-0812">Transmembrane</keyword>
<feature type="transmembrane region" description="Helical" evidence="1">
    <location>
        <begin position="23"/>
        <end position="44"/>
    </location>
</feature>
<dbReference type="AlphaFoldDB" id="A0A1F6MAZ2"/>
<feature type="transmembrane region" description="Helical" evidence="1">
    <location>
        <begin position="89"/>
        <end position="107"/>
    </location>
</feature>
<organism evidence="2 3">
    <name type="scientific">Candidatus Magasanikbacteria bacterium RIFCSPHIGHO2_02_FULL_45_10</name>
    <dbReference type="NCBI Taxonomy" id="1798679"/>
    <lineage>
        <taxon>Bacteria</taxon>
        <taxon>Candidatus Magasanikiibacteriota</taxon>
    </lineage>
</organism>
<evidence type="ECO:0000256" key="1">
    <source>
        <dbReference type="SAM" id="Phobius"/>
    </source>
</evidence>
<sequence>MSFKHLFYGTYWFNQPDPARGRIVGVYLAVLLGCILAALVVLMFRRYQSSKAIRLVMVRYAALGLTTGIIGLLLFVFRQQRVFFLGWRVWYGLLLIVAAVWLSRLLLYTFRRIPAIKAEQAERARLEKYLPKK</sequence>
<gene>
    <name evidence="2" type="ORF">A3D53_00070</name>
</gene>
<evidence type="ECO:0000313" key="2">
    <source>
        <dbReference type="EMBL" id="OGH68827.1"/>
    </source>
</evidence>